<comment type="caution">
    <text evidence="1">The sequence shown here is derived from an EMBL/GenBank/DDBJ whole genome shotgun (WGS) entry which is preliminary data.</text>
</comment>
<dbReference type="Proteomes" id="UP000016511">
    <property type="component" value="Unassembled WGS sequence"/>
</dbReference>
<sequence length="42" mass="4499">MVGVGKDGENQRLEKDTLAYFSTGAQGASNPLFFPNLLLPTT</sequence>
<proteinExistence type="predicted"/>
<evidence type="ECO:0000313" key="1">
    <source>
        <dbReference type="EMBL" id="ERI11569.1"/>
    </source>
</evidence>
<accession>U1WSG6</accession>
<organism evidence="1 2">
    <name type="scientific">Aneurinibacillus aneurinilyticus ATCC 12856</name>
    <dbReference type="NCBI Taxonomy" id="649747"/>
    <lineage>
        <taxon>Bacteria</taxon>
        <taxon>Bacillati</taxon>
        <taxon>Bacillota</taxon>
        <taxon>Bacilli</taxon>
        <taxon>Bacillales</taxon>
        <taxon>Paenibacillaceae</taxon>
        <taxon>Aneurinibacillus group</taxon>
        <taxon>Aneurinibacillus</taxon>
    </lineage>
</organism>
<evidence type="ECO:0000313" key="2">
    <source>
        <dbReference type="Proteomes" id="UP000016511"/>
    </source>
</evidence>
<name>U1WSG6_ANEAE</name>
<protein>
    <submittedName>
        <fullName evidence="1">Uncharacterized protein</fullName>
    </submittedName>
</protein>
<gene>
    <name evidence="1" type="ORF">HMPREF0083_00329</name>
</gene>
<dbReference type="HOGENOM" id="CLU_3246444_0_0_9"/>
<dbReference type="EMBL" id="AWSJ01000033">
    <property type="protein sequence ID" value="ERI11569.1"/>
    <property type="molecule type" value="Genomic_DNA"/>
</dbReference>
<reference evidence="1 2" key="1">
    <citation type="submission" date="2013-08" db="EMBL/GenBank/DDBJ databases">
        <authorList>
            <person name="Weinstock G."/>
            <person name="Sodergren E."/>
            <person name="Wylie T."/>
            <person name="Fulton L."/>
            <person name="Fulton R."/>
            <person name="Fronick C."/>
            <person name="O'Laughlin M."/>
            <person name="Godfrey J."/>
            <person name="Miner T."/>
            <person name="Herter B."/>
            <person name="Appelbaum E."/>
            <person name="Cordes M."/>
            <person name="Lek S."/>
            <person name="Wollam A."/>
            <person name="Pepin K.H."/>
            <person name="Palsikar V.B."/>
            <person name="Mitreva M."/>
            <person name="Wilson R.K."/>
        </authorList>
    </citation>
    <scope>NUCLEOTIDE SEQUENCE [LARGE SCALE GENOMIC DNA]</scope>
    <source>
        <strain evidence="1 2">ATCC 12856</strain>
    </source>
</reference>
<keyword evidence="2" id="KW-1185">Reference proteome</keyword>
<dbReference type="AlphaFoldDB" id="U1WSG6"/>